<proteinExistence type="predicted"/>
<gene>
    <name evidence="1" type="primary">SWPV1-194</name>
</gene>
<dbReference type="Proteomes" id="UP000315116">
    <property type="component" value="Segment"/>
</dbReference>
<evidence type="ECO:0000313" key="2">
    <source>
        <dbReference type="Proteomes" id="UP000315116"/>
    </source>
</evidence>
<dbReference type="EMBL" id="KX857216">
    <property type="protein sequence ID" value="ARF02768.1"/>
    <property type="molecule type" value="Genomic_DNA"/>
</dbReference>
<reference evidence="1 2" key="1">
    <citation type="journal article" date="2017" name="BMC Genomics">
        <title>Genomic characterization of two novel pathogenic avipoxviruses isolated from pacific shearwaters (Ardenna spp.).</title>
        <authorList>
            <person name="Sarker S."/>
            <person name="Das S."/>
            <person name="Lavers J.L."/>
            <person name="Hutton I."/>
            <person name="Helbig K."/>
            <person name="Imbery J."/>
            <person name="Upton C."/>
            <person name="Raidal S.R."/>
        </authorList>
    </citation>
    <scope>NUCLEOTIDE SEQUENCE [LARGE SCALE GENOMIC DNA]</scope>
    <source>
        <strain evidence="1 2">SWPV-1</strain>
    </source>
</reference>
<dbReference type="Pfam" id="PF17614">
    <property type="entry name" value="FPV060"/>
    <property type="match status" value="1"/>
</dbReference>
<sequence length="202" mass="23352">MYTYKILSVLYLIIYMNNSIIYGAHPNCNKKCCNEANNYEKKTQNRDLCRFKCFLSYVLTETEDDNKNTLSKCLGNKITTETLDECLKKCPALPPKGCKKECCDERDMILTRRRNDPDACCDGHTKVKKARKIKEDNVIDCRTSSDKCKDQGFLILYSDNSTVCLPRKATSNLGLDFPYSDECWQLDGHSTDRNKNYWNEKA</sequence>
<protein>
    <submittedName>
        <fullName evidence="1">SWPV1-194</fullName>
    </submittedName>
</protein>
<accession>A0A1V0S818</accession>
<organism evidence="1 2">
    <name type="scientific">Shearwaterpox virus</name>
    <dbReference type="NCBI Taxonomy" id="1974596"/>
    <lineage>
        <taxon>Viruses</taxon>
        <taxon>Varidnaviria</taxon>
        <taxon>Bamfordvirae</taxon>
        <taxon>Nucleocytoviricota</taxon>
        <taxon>Pokkesviricetes</taxon>
        <taxon>Chitovirales</taxon>
        <taxon>Poxviridae</taxon>
        <taxon>Chordopoxvirinae</taxon>
        <taxon>Avipoxvirus</taxon>
        <taxon>Avipoxvirus canarypox</taxon>
        <taxon>Canarypox virus</taxon>
    </lineage>
</organism>
<evidence type="ECO:0000313" key="1">
    <source>
        <dbReference type="EMBL" id="ARF02768.1"/>
    </source>
</evidence>
<dbReference type="InterPro" id="IPR020343">
    <property type="entry name" value="Chemokine_CC_FPV060"/>
</dbReference>
<name>A0A1V0S818_CNPV</name>